<dbReference type="HOGENOM" id="CLU_010638_0_0_7"/>
<dbReference type="Gene3D" id="3.40.50.300">
    <property type="entry name" value="P-loop containing nucleotide triphosphate hydrolases"/>
    <property type="match status" value="4"/>
</dbReference>
<accession>Q311L1</accession>
<dbReference type="GO" id="GO:0005524">
    <property type="term" value="F:ATP binding"/>
    <property type="evidence" value="ECO:0007669"/>
    <property type="project" value="UniProtKB-UniRule"/>
</dbReference>
<feature type="domain" description="UvrD-like helicase C-terminal" evidence="11">
    <location>
        <begin position="487"/>
        <end position="751"/>
    </location>
</feature>
<evidence type="ECO:0000256" key="8">
    <source>
        <dbReference type="ARBA" id="ARBA00048988"/>
    </source>
</evidence>
<name>Q311L1_OLEA2</name>
<evidence type="ECO:0000313" key="13">
    <source>
        <dbReference type="Proteomes" id="UP000002710"/>
    </source>
</evidence>
<evidence type="ECO:0000256" key="6">
    <source>
        <dbReference type="ARBA" id="ARBA00034617"/>
    </source>
</evidence>
<evidence type="ECO:0000256" key="3">
    <source>
        <dbReference type="ARBA" id="ARBA00022806"/>
    </source>
</evidence>
<dbReference type="PANTHER" id="PTHR11070">
    <property type="entry name" value="UVRD / RECB / PCRA DNA HELICASE FAMILY MEMBER"/>
    <property type="match status" value="1"/>
</dbReference>
<keyword evidence="3 9" id="KW-0347">Helicase</keyword>
<dbReference type="GO" id="GO:0003677">
    <property type="term" value="F:DNA binding"/>
    <property type="evidence" value="ECO:0007669"/>
    <property type="project" value="InterPro"/>
</dbReference>
<dbReference type="SUPFAM" id="SSF52540">
    <property type="entry name" value="P-loop containing nucleoside triphosphate hydrolases"/>
    <property type="match status" value="1"/>
</dbReference>
<proteinExistence type="predicted"/>
<evidence type="ECO:0000259" key="11">
    <source>
        <dbReference type="PROSITE" id="PS51217"/>
    </source>
</evidence>
<organism evidence="12 13">
    <name type="scientific">Oleidesulfovibrio alaskensis (strain ATCC BAA-1058 / DSM 17464 / G20)</name>
    <name type="common">Desulfovibrio alaskensis</name>
    <dbReference type="NCBI Taxonomy" id="207559"/>
    <lineage>
        <taxon>Bacteria</taxon>
        <taxon>Pseudomonadati</taxon>
        <taxon>Thermodesulfobacteriota</taxon>
        <taxon>Desulfovibrionia</taxon>
        <taxon>Desulfovibrionales</taxon>
        <taxon>Desulfovibrionaceae</taxon>
        <taxon>Oleidesulfovibrio</taxon>
    </lineage>
</organism>
<keyword evidence="5" id="KW-0413">Isomerase</keyword>
<dbReference type="Gene3D" id="1.10.486.10">
    <property type="entry name" value="PCRA, domain 4"/>
    <property type="match status" value="1"/>
</dbReference>
<keyword evidence="1 9" id="KW-0547">Nucleotide-binding</keyword>
<dbReference type="Pfam" id="PF13361">
    <property type="entry name" value="UvrD_C"/>
    <property type="match status" value="1"/>
</dbReference>
<dbReference type="EMBL" id="CP000112">
    <property type="protein sequence ID" value="ABB38385.1"/>
    <property type="molecule type" value="Genomic_DNA"/>
</dbReference>
<feature type="domain" description="UvrD-like helicase ATP-binding" evidence="10">
    <location>
        <begin position="1"/>
        <end position="452"/>
    </location>
</feature>
<dbReference type="eggNOG" id="COG1074">
    <property type="taxonomic scope" value="Bacteria"/>
</dbReference>
<evidence type="ECO:0000256" key="4">
    <source>
        <dbReference type="ARBA" id="ARBA00022840"/>
    </source>
</evidence>
<dbReference type="GO" id="GO:0043138">
    <property type="term" value="F:3'-5' DNA helicase activity"/>
    <property type="evidence" value="ECO:0007669"/>
    <property type="project" value="UniProtKB-EC"/>
</dbReference>
<comment type="catalytic activity">
    <reaction evidence="6">
        <text>Couples ATP hydrolysis with the unwinding of duplex DNA by translocating in the 3'-5' direction.</text>
        <dbReference type="EC" id="5.6.2.4"/>
    </reaction>
</comment>
<dbReference type="Proteomes" id="UP000002710">
    <property type="component" value="Chromosome"/>
</dbReference>
<evidence type="ECO:0000256" key="9">
    <source>
        <dbReference type="PROSITE-ProRule" id="PRU00560"/>
    </source>
</evidence>
<sequence length="1067" mass="118945">MLQQIKASAGSGKTYRLTGEFLDRLRAASEESSAACALAPAGAAYCWPEILAVTFTNKAATEMQERIIRTLKERALGMGASGPAADWPASGARRWVNTMLRRYSSLNVRTIDSLLHMLVRLCALELGLPPDFEPVFDEEEIFTPLYERMLEQARSGSHQLRQQLVDASESLLYHADMQGFMAGNSLRERLLHLMRYRLRHPEEEMPCVDAAELKTRMAEHMHALQASAGFLLQGIEREKLAASAHYVNFLKKLPPLGSLSVVPESKMGTKPDIDDCLNKKSKGTASADMRRAHDELTRAYGWLSREGKLMRRALQQAPFITLINLLTEQAQSMLKQEGLVPNALWPAYARTVLSGEAGASEAFCRMGTRLTHLLVDEFQDTSRDQWQAIMPLATECLAKGGSVTYVGDVKQAIYSWRGGDSDLFDGALEEPELRAICPSPRQLLLPFNWRSSEIVVTTNNRLFEPLGSGQSALAAARAICDDDAPEEVIQEAASRILRSFTGTAQQVPEHRQGSGGLVRLYDLYADSSEDLYESVKEELHRLITEELSGRRQWRDIAVLVRSNPEAGRVAEWLVEWDIPIITENSLRLADHPLITQTVAFLRFLDYPLDELALCEVLCGCELFGGAGGLARASLDGQLATRGDRPLITWLRETYPDIWKTWFAPFYTQAGLMSAYDTVQELFNRFMVCRRHPADTVFIRRFLEIVHAADARGLRSLSTFLEYWQQHGTEEKVPMPDNLDAVRIMTMHKSKGLEFPVVIIPFHHHTLQNDNTPVRTTVDGQDVMVAACAELGAQWYAARARDACEQLNLLYVAWTRPVDELHAFLGCTSRNENKAPMLSALRVMLGEDYPARGETVQWGETPHAQAAGSSPAGTTADAVQQPCAGSAPCSAPAEPAAALQNWMPMDWLPTLKIFRNPLEDVVFDERRRGELAHSCMESLKLTGDTESDIRRAVSHALEKCPFPVPDKESTAQELHGMLRWAASLPDMPRWLAHGQPEQSVMDADGALHRVDLLVDDGHTRTVVEYKTGAQSAAHRQQVSRYLNLLRQISPVPAAGVIIYLDLQQTVTV</sequence>
<dbReference type="STRING" id="207559.Dde_1588"/>
<dbReference type="EC" id="5.6.2.4" evidence="7"/>
<dbReference type="Pfam" id="PF12705">
    <property type="entry name" value="PDDEXK_1"/>
    <property type="match status" value="1"/>
</dbReference>
<dbReference type="GO" id="GO:0005829">
    <property type="term" value="C:cytosol"/>
    <property type="evidence" value="ECO:0007669"/>
    <property type="project" value="TreeGrafter"/>
</dbReference>
<reference evidence="12 13" key="1">
    <citation type="journal article" date="2011" name="J. Bacteriol.">
        <title>Complete genome sequence and updated annotation of Desulfovibrio alaskensis G20.</title>
        <authorList>
            <person name="Hauser L.J."/>
            <person name="Land M.L."/>
            <person name="Brown S.D."/>
            <person name="Larimer F."/>
            <person name="Keller K.L."/>
            <person name="Rapp-Giles B.J."/>
            <person name="Price M.N."/>
            <person name="Lin M."/>
            <person name="Bruce D.C."/>
            <person name="Detter J.C."/>
            <person name="Tapia R."/>
            <person name="Han C.S."/>
            <person name="Goodwin L.A."/>
            <person name="Cheng J.F."/>
            <person name="Pitluck S."/>
            <person name="Copeland A."/>
            <person name="Lucas S."/>
            <person name="Nolan M."/>
            <person name="Lapidus A.L."/>
            <person name="Palumbo A.V."/>
            <person name="Wall J.D."/>
        </authorList>
    </citation>
    <scope>NUCLEOTIDE SEQUENCE [LARGE SCALE GENOMIC DNA]</scope>
    <source>
        <strain evidence="13">ATCC BAA 1058 / DSM 17464 / G20</strain>
    </source>
</reference>
<feature type="binding site" evidence="9">
    <location>
        <begin position="7"/>
        <end position="14"/>
    </location>
    <ligand>
        <name>ATP</name>
        <dbReference type="ChEBI" id="CHEBI:30616"/>
    </ligand>
</feature>
<keyword evidence="2 9" id="KW-0378">Hydrolase</keyword>
<dbReference type="InterPro" id="IPR000212">
    <property type="entry name" value="DNA_helicase_UvrD/REP"/>
</dbReference>
<comment type="catalytic activity">
    <reaction evidence="8">
        <text>ATP + H2O = ADP + phosphate + H(+)</text>
        <dbReference type="Rhea" id="RHEA:13065"/>
        <dbReference type="ChEBI" id="CHEBI:15377"/>
        <dbReference type="ChEBI" id="CHEBI:15378"/>
        <dbReference type="ChEBI" id="CHEBI:30616"/>
        <dbReference type="ChEBI" id="CHEBI:43474"/>
        <dbReference type="ChEBI" id="CHEBI:456216"/>
        <dbReference type="EC" id="5.6.2.4"/>
    </reaction>
</comment>
<dbReference type="AlphaFoldDB" id="Q311L1"/>
<dbReference type="InterPro" id="IPR027417">
    <property type="entry name" value="P-loop_NTPase"/>
</dbReference>
<evidence type="ECO:0000256" key="5">
    <source>
        <dbReference type="ARBA" id="ARBA00023235"/>
    </source>
</evidence>
<dbReference type="GO" id="GO:0016887">
    <property type="term" value="F:ATP hydrolysis activity"/>
    <property type="evidence" value="ECO:0007669"/>
    <property type="project" value="RHEA"/>
</dbReference>
<dbReference type="InterPro" id="IPR014017">
    <property type="entry name" value="DNA_helicase_UvrD-like_C"/>
</dbReference>
<dbReference type="KEGG" id="dde:Dde_1588"/>
<protein>
    <recommendedName>
        <fullName evidence="7">DNA 3'-5' helicase</fullName>
        <ecNumber evidence="7">5.6.2.4</ecNumber>
    </recommendedName>
</protein>
<evidence type="ECO:0000256" key="2">
    <source>
        <dbReference type="ARBA" id="ARBA00022801"/>
    </source>
</evidence>
<dbReference type="RefSeq" id="WP_011367544.1">
    <property type="nucleotide sequence ID" value="NC_007519.1"/>
</dbReference>
<dbReference type="InterPro" id="IPR014016">
    <property type="entry name" value="UvrD-like_ATP-bd"/>
</dbReference>
<dbReference type="PROSITE" id="PS51198">
    <property type="entry name" value="UVRD_HELICASE_ATP_BIND"/>
    <property type="match status" value="1"/>
</dbReference>
<keyword evidence="13" id="KW-1185">Reference proteome</keyword>
<keyword evidence="4 9" id="KW-0067">ATP-binding</keyword>
<evidence type="ECO:0000256" key="7">
    <source>
        <dbReference type="ARBA" id="ARBA00034808"/>
    </source>
</evidence>
<evidence type="ECO:0000256" key="1">
    <source>
        <dbReference type="ARBA" id="ARBA00022741"/>
    </source>
</evidence>
<dbReference type="PANTHER" id="PTHR11070:SF67">
    <property type="entry name" value="DNA 3'-5' HELICASE"/>
    <property type="match status" value="1"/>
</dbReference>
<dbReference type="InterPro" id="IPR038726">
    <property type="entry name" value="PDDEXK_AddAB-type"/>
</dbReference>
<gene>
    <name evidence="12" type="ordered locus">Dde_1588</name>
</gene>
<dbReference type="Pfam" id="PF00580">
    <property type="entry name" value="UvrD-helicase"/>
    <property type="match status" value="1"/>
</dbReference>
<dbReference type="GO" id="GO:0000725">
    <property type="term" value="P:recombinational repair"/>
    <property type="evidence" value="ECO:0007669"/>
    <property type="project" value="TreeGrafter"/>
</dbReference>
<evidence type="ECO:0000259" key="10">
    <source>
        <dbReference type="PROSITE" id="PS51198"/>
    </source>
</evidence>
<evidence type="ECO:0000313" key="12">
    <source>
        <dbReference type="EMBL" id="ABB38385.1"/>
    </source>
</evidence>
<dbReference type="PROSITE" id="PS51217">
    <property type="entry name" value="UVRD_HELICASE_CTER"/>
    <property type="match status" value="1"/>
</dbReference>